<dbReference type="InterPro" id="IPR022385">
    <property type="entry name" value="Rhs_assc_core"/>
</dbReference>
<dbReference type="InterPro" id="IPR045351">
    <property type="entry name" value="DUF6531"/>
</dbReference>
<evidence type="ECO:0000256" key="3">
    <source>
        <dbReference type="SAM" id="MobiDB-lite"/>
    </source>
</evidence>
<keyword evidence="4" id="KW-1133">Transmembrane helix</keyword>
<dbReference type="Gene3D" id="1.20.120.330">
    <property type="entry name" value="Nucleotidyltransferases domain 2"/>
    <property type="match status" value="1"/>
</dbReference>
<feature type="transmembrane region" description="Helical" evidence="4">
    <location>
        <begin position="250"/>
        <end position="280"/>
    </location>
</feature>
<dbReference type="InterPro" id="IPR031325">
    <property type="entry name" value="RHS_repeat"/>
</dbReference>
<dbReference type="KEGG" id="spav:Spa2297_19780"/>
<proteinExistence type="predicted"/>
<evidence type="ECO:0000259" key="6">
    <source>
        <dbReference type="Pfam" id="PF25023"/>
    </source>
</evidence>
<dbReference type="EMBL" id="CP015866">
    <property type="protein sequence ID" value="ANJ09001.1"/>
    <property type="molecule type" value="Genomic_DNA"/>
</dbReference>
<keyword evidence="4" id="KW-0472">Membrane</keyword>
<sequence length="1551" mass="170544">MVGHRPSDWHVLDLDKDPTPGDPQRVRTLAKTLHDFADDVSEALRLVKGMAGETTLAEWAGKSAAVFKEEFSGVPKNLKKLEKSYGMCGDALADFWPKLERAQALADRALVKAREARQDLTSAQSKLSSADSWVTRASKEADKYKDDPTGSKSDGDKPDEAKVRAATRDAQHAKTAQTNAQSAVDSAQGALDAAKKMAEDARKMREDAARDAKNKIDEASDAGIQNRSWWEDVGDWFSDNWDTIVTVCKVVVAVVGIVAMIIGGPILGAIVLIAALVVLADTLYKYSKGQASLWDVGLAALDCIPGMKGLTTLGGLAKGLRSAGKLGLKGMAQGVRGLGRSLRGGTGNLVKRAKALAGRCPGGDPIDMVTGEMLMYDTDVELPGVLALTLKRTHLSTYREGRWFGRSWASTLDERVELDAEGVLFAAEDGMILAYPVPVAGVTAMPIEGPRWPLEWDGPDRGTLRIHDPALGVTRHFSLVADPLPDMPYTLALSAITDRNDNRVEIARSADGAPTDVRHSAGYHVEVETTDGLVRTLRLRHGAHTDDATTIVRYSYSVDRHLTQIINSSGLPLQLDYDDRARVVSWTDRNASWYRFVYDGEDRCVAGRGADGYLNCVIDYDPAHRVTTYSDSLGHATRFEHNELLQLVRVIDPLDRQESLEWDRHGRLLKQTDPMGRETAYTYDEAGNVTSIAGPDGRRATAEYNQWHLPVMTVGGDGAVRTYSYDERGNRTSVVEPGGATTGFTYGLGGALTGITDPHGASVSIVTNAAGLPVRVANSAGAFVEYGRDPFGRVDSVTDPLGGVTHISWTPEGRKKQRIAADGSVESWVWDAEGNLLAYADPSGATTTSTYSHFDQLASRTDPAGAILRFEHDTELRLTAVANDRGLSWRYTYDAAGHLIAEQDFDGRSLSYARDEVGRLIRQVNGAGESVEYVRDVIGNVVEKRAGDSTTVFRYDDAGQLAEALSPGVQLTFAHDEYGRVTEESVNGRTSRFRYDLAGRRTTRVTPSGVESNWSYTMDGQPRQLVASGHTLQFGYDAAGRETEIRLADGPAVVQSWDALHRMRSQKVFPSTHSAPGAPAPSIDRQYIHGPVGPLEVRENQGDRKRFSLDAGGRPTGVRAEGWSESYAYDDGGRLIASHRENADGVQHEPTQRFAYAGNRLTRAGRTSYVYDDQGRVIRRTRRTLSGLRKSWTYTWNADDRLTCLVTPDGTTWRYTYDPLGRRVAKERLDSLGDVSEAVFFVWDGSRLAEEIHELGPGARTSITWEYTPDSHRAVAQCTREWAKDAPQDEVDQRFRLIVSDLVGSPVELLTPDGNVTWKNRSSLWGEGRHLQASEEGCQLRFPGQYFDAESELHYNHFRYYDPYTARYVSPDPLGLAAGPDHYGYVLNPLVWSDPLGLQSCPTFKGLAWMTEKMLKRPSFRYQRVVSGTDYEQIWKLSNGREVHVDGGPTNGWIMEAKFTGGRDGEWAKSVYNPRNDFYNEAKITDQAAKLLKLNEEMGGKGVRYAISNEAGAAHFRELLGSHFPEAMASGTLAVFHVPGNGMSGMSKWLT</sequence>
<dbReference type="PANTHER" id="PTHR32305:SF15">
    <property type="entry name" value="PROTEIN RHSA-RELATED"/>
    <property type="match status" value="1"/>
</dbReference>
<feature type="region of interest" description="Disordered" evidence="3">
    <location>
        <begin position="1"/>
        <end position="22"/>
    </location>
</feature>
<feature type="compositionally biased region" description="Polar residues" evidence="3">
    <location>
        <begin position="174"/>
        <end position="185"/>
    </location>
</feature>
<feature type="domain" description="DUF6531" evidence="5">
    <location>
        <begin position="363"/>
        <end position="435"/>
    </location>
</feature>
<feature type="domain" description="Teneurin-like YD-shell" evidence="6">
    <location>
        <begin position="1105"/>
        <end position="1372"/>
    </location>
</feature>
<dbReference type="InterPro" id="IPR006530">
    <property type="entry name" value="YD"/>
</dbReference>
<dbReference type="Proteomes" id="UP000078468">
    <property type="component" value="Chromosome"/>
</dbReference>
<gene>
    <name evidence="7" type="ORF">Spa2297_19780</name>
</gene>
<feature type="region of interest" description="Disordered" evidence="3">
    <location>
        <begin position="1093"/>
        <end position="1115"/>
    </location>
</feature>
<keyword evidence="4" id="KW-0812">Transmembrane</keyword>
<evidence type="ECO:0000256" key="2">
    <source>
        <dbReference type="SAM" id="Coils"/>
    </source>
</evidence>
<organism evidence="7 8">
    <name type="scientific">Streptomyces parvulus</name>
    <dbReference type="NCBI Taxonomy" id="146923"/>
    <lineage>
        <taxon>Bacteria</taxon>
        <taxon>Bacillati</taxon>
        <taxon>Actinomycetota</taxon>
        <taxon>Actinomycetes</taxon>
        <taxon>Kitasatosporales</taxon>
        <taxon>Streptomycetaceae</taxon>
        <taxon>Streptomyces</taxon>
    </lineage>
</organism>
<evidence type="ECO:0000256" key="1">
    <source>
        <dbReference type="ARBA" id="ARBA00022737"/>
    </source>
</evidence>
<evidence type="ECO:0000259" key="5">
    <source>
        <dbReference type="Pfam" id="PF20148"/>
    </source>
</evidence>
<dbReference type="InterPro" id="IPR050708">
    <property type="entry name" value="T6SS_VgrG/RHS"/>
</dbReference>
<dbReference type="NCBIfam" id="TIGR03696">
    <property type="entry name" value="Rhs_assc_core"/>
    <property type="match status" value="1"/>
</dbReference>
<feature type="compositionally biased region" description="Basic and acidic residues" evidence="3">
    <location>
        <begin position="1096"/>
        <end position="1108"/>
    </location>
</feature>
<dbReference type="InterPro" id="IPR056823">
    <property type="entry name" value="TEN-like_YD-shell"/>
</dbReference>
<keyword evidence="1" id="KW-0677">Repeat</keyword>
<dbReference type="Pfam" id="PF20148">
    <property type="entry name" value="DUF6531"/>
    <property type="match status" value="1"/>
</dbReference>
<dbReference type="RefSeq" id="WP_064729353.1">
    <property type="nucleotide sequence ID" value="NZ_BMRX01000009.1"/>
</dbReference>
<evidence type="ECO:0000256" key="4">
    <source>
        <dbReference type="SAM" id="Phobius"/>
    </source>
</evidence>
<name>A0A191V1W1_9ACTN</name>
<dbReference type="Pfam" id="PF25023">
    <property type="entry name" value="TEN_YD-shell"/>
    <property type="match status" value="1"/>
</dbReference>
<evidence type="ECO:0000313" key="8">
    <source>
        <dbReference type="Proteomes" id="UP000078468"/>
    </source>
</evidence>
<feature type="compositionally biased region" description="Basic and acidic residues" evidence="3">
    <location>
        <begin position="139"/>
        <end position="172"/>
    </location>
</feature>
<accession>A0A191V1W1</accession>
<evidence type="ECO:0000313" key="7">
    <source>
        <dbReference type="EMBL" id="ANJ09001.1"/>
    </source>
</evidence>
<protein>
    <recommendedName>
        <fullName evidence="9">Rhs protein</fullName>
    </recommendedName>
</protein>
<reference evidence="7 8" key="1">
    <citation type="submission" date="2016-05" db="EMBL/GenBank/DDBJ databases">
        <title>Non-Contiguous Finished Genome Sequence of Streptomyces parvulus 2297 Integrated Site-Specifically with Actinophage R4.</title>
        <authorList>
            <person name="Nishizawa T."/>
            <person name="Miura T."/>
            <person name="Harada C."/>
            <person name="Guo Y."/>
            <person name="Narisawa K."/>
            <person name="Ohta H."/>
            <person name="Takahashi H."/>
            <person name="Shirai M."/>
        </authorList>
    </citation>
    <scope>NUCLEOTIDE SEQUENCE [LARGE SCALE GENOMIC DNA]</scope>
    <source>
        <strain evidence="7 8">2297</strain>
    </source>
</reference>
<dbReference type="Gene3D" id="2.180.10.10">
    <property type="entry name" value="RHS repeat-associated core"/>
    <property type="match status" value="2"/>
</dbReference>
<feature type="compositionally biased region" description="Basic and acidic residues" evidence="3">
    <location>
        <begin position="1"/>
        <end position="19"/>
    </location>
</feature>
<evidence type="ECO:0008006" key="9">
    <source>
        <dbReference type="Google" id="ProtNLM"/>
    </source>
</evidence>
<feature type="region of interest" description="Disordered" evidence="3">
    <location>
        <begin position="139"/>
        <end position="189"/>
    </location>
</feature>
<dbReference type="PANTHER" id="PTHR32305">
    <property type="match status" value="1"/>
</dbReference>
<dbReference type="Pfam" id="PF05593">
    <property type="entry name" value="RHS_repeat"/>
    <property type="match status" value="5"/>
</dbReference>
<dbReference type="NCBIfam" id="TIGR01643">
    <property type="entry name" value="YD_repeat_2x"/>
    <property type="match status" value="7"/>
</dbReference>
<feature type="coiled-coil region" evidence="2">
    <location>
        <begin position="99"/>
        <end position="126"/>
    </location>
</feature>
<dbReference type="GeneID" id="91307132"/>
<keyword evidence="2" id="KW-0175">Coiled coil</keyword>